<reference evidence="6" key="2">
    <citation type="submission" date="2021-04" db="EMBL/GenBank/DDBJ databases">
        <authorList>
            <person name="Gilroy R."/>
        </authorList>
    </citation>
    <scope>NUCLEOTIDE SEQUENCE</scope>
    <source>
        <strain evidence="6">5134</strain>
    </source>
</reference>
<evidence type="ECO:0000313" key="7">
    <source>
        <dbReference type="Proteomes" id="UP000886844"/>
    </source>
</evidence>
<gene>
    <name evidence="6" type="ORF">H9828_05580</name>
</gene>
<keyword evidence="3" id="KW-1015">Disulfide bond</keyword>
<dbReference type="PANTHER" id="PTHR42852:SF6">
    <property type="entry name" value="THIOL:DISULFIDE INTERCHANGE PROTEIN DSBE"/>
    <property type="match status" value="1"/>
</dbReference>
<dbReference type="EMBL" id="DXDA01000048">
    <property type="protein sequence ID" value="HIY68867.1"/>
    <property type="molecule type" value="Genomic_DNA"/>
</dbReference>
<evidence type="ECO:0000256" key="3">
    <source>
        <dbReference type="ARBA" id="ARBA00023157"/>
    </source>
</evidence>
<dbReference type="PROSITE" id="PS51352">
    <property type="entry name" value="THIOREDOXIN_2"/>
    <property type="match status" value="1"/>
</dbReference>
<dbReference type="GO" id="GO:0017004">
    <property type="term" value="P:cytochrome complex assembly"/>
    <property type="evidence" value="ECO:0007669"/>
    <property type="project" value="UniProtKB-KW"/>
</dbReference>
<dbReference type="SUPFAM" id="SSF52833">
    <property type="entry name" value="Thioredoxin-like"/>
    <property type="match status" value="1"/>
</dbReference>
<comment type="caution">
    <text evidence="6">The sequence shown here is derived from an EMBL/GenBank/DDBJ whole genome shotgun (WGS) entry which is preliminary data.</text>
</comment>
<organism evidence="6 7">
    <name type="scientific">Candidatus Alistipes intestinigallinarum</name>
    <dbReference type="NCBI Taxonomy" id="2838440"/>
    <lineage>
        <taxon>Bacteria</taxon>
        <taxon>Pseudomonadati</taxon>
        <taxon>Bacteroidota</taxon>
        <taxon>Bacteroidia</taxon>
        <taxon>Bacteroidales</taxon>
        <taxon>Rikenellaceae</taxon>
        <taxon>Alistipes</taxon>
    </lineage>
</organism>
<dbReference type="CDD" id="cd02966">
    <property type="entry name" value="TlpA_like_family"/>
    <property type="match status" value="1"/>
</dbReference>
<dbReference type="InterPro" id="IPR013766">
    <property type="entry name" value="Thioredoxin_domain"/>
</dbReference>
<dbReference type="AlphaFoldDB" id="A0A9D2CBZ2"/>
<sequence length="432" mass="47970">MKRLSILLLGAALTACSEAPKPYVLTGRIANVGADDLLLIGEQVSRMDTVRLAADGSFIYTRTLGKPAFGFAYVPDKAFYSLILIGGTTSHLEADTANPVEYRITGDLEAAQAFQAARNRRLAELEEQEFASFGEMQAAYTAVRDSLKGGLEKIKPKAFRALELASIEATIDNDLTDYFQTLRRRGAAFDSDADYNRYMEEMELTADNAVTYLYWKESCAGREAAPSFLCMVQTADRKIADPELKERTVISLMANCFSAGSADMGAACEAALPLITDKEQAQWLTETYEANKRLIPGAPALDCELEDPQGTKLHFADLYGKTLYIDVWATWCGPCCEEIPHLEKLVESYRNDSRIAFVSISVDKDREDWLQKLAADNPQWRQLRNPEFTSLYGISGIPCFLMISPDGTIITVHAPRPSDPEIRTFIDQTLAR</sequence>
<feature type="domain" description="Thioredoxin" evidence="5">
    <location>
        <begin position="294"/>
        <end position="431"/>
    </location>
</feature>
<evidence type="ECO:0000259" key="5">
    <source>
        <dbReference type="PROSITE" id="PS51352"/>
    </source>
</evidence>
<evidence type="ECO:0000256" key="1">
    <source>
        <dbReference type="ARBA" id="ARBA00004196"/>
    </source>
</evidence>
<keyword evidence="4" id="KW-0676">Redox-active center</keyword>
<evidence type="ECO:0000256" key="2">
    <source>
        <dbReference type="ARBA" id="ARBA00022748"/>
    </source>
</evidence>
<dbReference type="Gene3D" id="3.40.30.10">
    <property type="entry name" value="Glutaredoxin"/>
    <property type="match status" value="1"/>
</dbReference>
<reference evidence="6" key="1">
    <citation type="journal article" date="2021" name="PeerJ">
        <title>Extensive microbial diversity within the chicken gut microbiome revealed by metagenomics and culture.</title>
        <authorList>
            <person name="Gilroy R."/>
            <person name="Ravi A."/>
            <person name="Getino M."/>
            <person name="Pursley I."/>
            <person name="Horton D.L."/>
            <person name="Alikhan N.F."/>
            <person name="Baker D."/>
            <person name="Gharbi K."/>
            <person name="Hall N."/>
            <person name="Watson M."/>
            <person name="Adriaenssens E.M."/>
            <person name="Foster-Nyarko E."/>
            <person name="Jarju S."/>
            <person name="Secka A."/>
            <person name="Antonio M."/>
            <person name="Oren A."/>
            <person name="Chaudhuri R.R."/>
            <person name="La Ragione R."/>
            <person name="Hildebrand F."/>
            <person name="Pallen M.J."/>
        </authorList>
    </citation>
    <scope>NUCLEOTIDE SEQUENCE</scope>
    <source>
        <strain evidence="6">5134</strain>
    </source>
</reference>
<evidence type="ECO:0000313" key="6">
    <source>
        <dbReference type="EMBL" id="HIY68867.1"/>
    </source>
</evidence>
<dbReference type="PANTHER" id="PTHR42852">
    <property type="entry name" value="THIOL:DISULFIDE INTERCHANGE PROTEIN DSBE"/>
    <property type="match status" value="1"/>
</dbReference>
<evidence type="ECO:0000256" key="4">
    <source>
        <dbReference type="ARBA" id="ARBA00023284"/>
    </source>
</evidence>
<proteinExistence type="predicted"/>
<protein>
    <submittedName>
        <fullName evidence="6">AhpC/TSA family protein</fullName>
    </submittedName>
</protein>
<dbReference type="InterPro" id="IPR050553">
    <property type="entry name" value="Thioredoxin_ResA/DsbE_sf"/>
</dbReference>
<accession>A0A9D2CBZ2</accession>
<dbReference type="Pfam" id="PF08534">
    <property type="entry name" value="Redoxin"/>
    <property type="match status" value="1"/>
</dbReference>
<dbReference type="InterPro" id="IPR013740">
    <property type="entry name" value="Redoxin"/>
</dbReference>
<dbReference type="PROSITE" id="PS51257">
    <property type="entry name" value="PROKAR_LIPOPROTEIN"/>
    <property type="match status" value="1"/>
</dbReference>
<comment type="subcellular location">
    <subcellularLocation>
        <location evidence="1">Cell envelope</location>
    </subcellularLocation>
</comment>
<keyword evidence="2" id="KW-0201">Cytochrome c-type biogenesis</keyword>
<dbReference type="InterPro" id="IPR036249">
    <property type="entry name" value="Thioredoxin-like_sf"/>
</dbReference>
<dbReference type="Proteomes" id="UP000886844">
    <property type="component" value="Unassembled WGS sequence"/>
</dbReference>
<name>A0A9D2CBZ2_9BACT</name>
<dbReference type="GO" id="GO:0030313">
    <property type="term" value="C:cell envelope"/>
    <property type="evidence" value="ECO:0007669"/>
    <property type="project" value="UniProtKB-SubCell"/>
</dbReference>